<dbReference type="EMBL" id="VFOQ01000001">
    <property type="protein sequence ID" value="TQL61332.1"/>
    <property type="molecule type" value="Genomic_DNA"/>
</dbReference>
<keyword evidence="1" id="KW-0472">Membrane</keyword>
<dbReference type="OrthoDB" id="4869497at2"/>
<sequence>MTEHPAPAPAAPFAAMLRGALVPSLVAAPIVVIALWVARGSRGGLAALLAVVVTIAFFAGGLAVMKRVTNANPLSLLTGALAVYLGQVLFLGIVIISLSSASWLDGTAFGIAALAVTLVWQVGQVVAFVRMRKNVYDVPASPGAPEAGE</sequence>
<organism evidence="2 3">
    <name type="scientific">Oryzihumus leptocrescens</name>
    <dbReference type="NCBI Taxonomy" id="297536"/>
    <lineage>
        <taxon>Bacteria</taxon>
        <taxon>Bacillati</taxon>
        <taxon>Actinomycetota</taxon>
        <taxon>Actinomycetes</taxon>
        <taxon>Micrococcales</taxon>
        <taxon>Intrasporangiaceae</taxon>
        <taxon>Oryzihumus</taxon>
    </lineage>
</organism>
<feature type="transmembrane region" description="Helical" evidence="1">
    <location>
        <begin position="20"/>
        <end position="38"/>
    </location>
</feature>
<protein>
    <recommendedName>
        <fullName evidence="4">ATP synthase protein I</fullName>
    </recommendedName>
</protein>
<comment type="caution">
    <text evidence="2">The sequence shown here is derived from an EMBL/GenBank/DDBJ whole genome shotgun (WGS) entry which is preliminary data.</text>
</comment>
<evidence type="ECO:0000313" key="2">
    <source>
        <dbReference type="EMBL" id="TQL61332.1"/>
    </source>
</evidence>
<evidence type="ECO:0008006" key="4">
    <source>
        <dbReference type="Google" id="ProtNLM"/>
    </source>
</evidence>
<proteinExistence type="predicted"/>
<evidence type="ECO:0000313" key="3">
    <source>
        <dbReference type="Proteomes" id="UP000319514"/>
    </source>
</evidence>
<evidence type="ECO:0000256" key="1">
    <source>
        <dbReference type="SAM" id="Phobius"/>
    </source>
</evidence>
<name>A0A542ZLU0_9MICO</name>
<keyword evidence="1" id="KW-1133">Transmembrane helix</keyword>
<keyword evidence="3" id="KW-1185">Reference proteome</keyword>
<dbReference type="Proteomes" id="UP000319514">
    <property type="component" value="Unassembled WGS sequence"/>
</dbReference>
<keyword evidence="1" id="KW-0812">Transmembrane</keyword>
<feature type="transmembrane region" description="Helical" evidence="1">
    <location>
        <begin position="44"/>
        <end position="64"/>
    </location>
</feature>
<reference evidence="2 3" key="1">
    <citation type="submission" date="2019-06" db="EMBL/GenBank/DDBJ databases">
        <title>Sequencing the genomes of 1000 actinobacteria strains.</title>
        <authorList>
            <person name="Klenk H.-P."/>
        </authorList>
    </citation>
    <scope>NUCLEOTIDE SEQUENCE [LARGE SCALE GENOMIC DNA]</scope>
    <source>
        <strain evidence="2 3">DSM 18082</strain>
    </source>
</reference>
<gene>
    <name evidence="2" type="ORF">FB474_2740</name>
</gene>
<feature type="transmembrane region" description="Helical" evidence="1">
    <location>
        <begin position="108"/>
        <end position="129"/>
    </location>
</feature>
<feature type="transmembrane region" description="Helical" evidence="1">
    <location>
        <begin position="76"/>
        <end position="96"/>
    </location>
</feature>
<dbReference type="RefSeq" id="WP_141789132.1">
    <property type="nucleotide sequence ID" value="NZ_BAAAKX010000001.1"/>
</dbReference>
<accession>A0A542ZLU0</accession>
<dbReference type="AlphaFoldDB" id="A0A542ZLU0"/>